<name>A0ABT0JP02_9PSED</name>
<keyword evidence="1" id="KW-1133">Transmembrane helix</keyword>
<reference evidence="2 3" key="2">
    <citation type="journal article" date="2023" name="Plant Pathol.">
        <title>Dismantling and reorganizing Pseudomonas marginalis sensu#lato.</title>
        <authorList>
            <person name="Sawada H."/>
            <person name="Fujikawa T."/>
            <person name="Satou M."/>
        </authorList>
    </citation>
    <scope>NUCLEOTIDE SEQUENCE [LARGE SCALE GENOMIC DNA]</scope>
    <source>
        <strain evidence="2 3">MAFF 302046</strain>
    </source>
</reference>
<feature type="transmembrane region" description="Helical" evidence="1">
    <location>
        <begin position="49"/>
        <end position="70"/>
    </location>
</feature>
<dbReference type="EMBL" id="JALQCX010000059">
    <property type="protein sequence ID" value="MCK9817664.1"/>
    <property type="molecule type" value="Genomic_DNA"/>
</dbReference>
<keyword evidence="3" id="KW-1185">Reference proteome</keyword>
<protein>
    <submittedName>
        <fullName evidence="2">Uncharacterized protein</fullName>
    </submittedName>
</protein>
<gene>
    <name evidence="2" type="ORF">M1B35_26910</name>
</gene>
<proteinExistence type="predicted"/>
<feature type="transmembrane region" description="Helical" evidence="1">
    <location>
        <begin position="77"/>
        <end position="97"/>
    </location>
</feature>
<organism evidence="2 3">
    <name type="scientific">Pseudomonas morbosilactucae</name>
    <dbReference type="NCBI Taxonomy" id="2938197"/>
    <lineage>
        <taxon>Bacteria</taxon>
        <taxon>Pseudomonadati</taxon>
        <taxon>Pseudomonadota</taxon>
        <taxon>Gammaproteobacteria</taxon>
        <taxon>Pseudomonadales</taxon>
        <taxon>Pseudomonadaceae</taxon>
        <taxon>Pseudomonas</taxon>
    </lineage>
</organism>
<evidence type="ECO:0000313" key="3">
    <source>
        <dbReference type="Proteomes" id="UP001155163"/>
    </source>
</evidence>
<keyword evidence="1" id="KW-0472">Membrane</keyword>
<evidence type="ECO:0000256" key="1">
    <source>
        <dbReference type="SAM" id="Phobius"/>
    </source>
</evidence>
<sequence>MSDAVSEPPVPDEQASSPAPEIKIKLFPEDVALLDECGHPFLLPVPRSWAARLFPVLWLLLAVGFVAALFTGSTLTLPLGLSTLCYPVVFLLLHHWLSPAEQRLAWFDAQGLHLLCGTQQAPCASYQHFIAFEDMVQIKTFNEYRNMGRSGIFHFRSYQIQLRVPLFERYSLRINTHRSEYSVLRMIKRVAQLPAAQHIEIVPMVRYGKFPPTRIEARRERARRLEGEV</sequence>
<evidence type="ECO:0000313" key="2">
    <source>
        <dbReference type="EMBL" id="MCK9817664.1"/>
    </source>
</evidence>
<dbReference type="RefSeq" id="WP_268263579.1">
    <property type="nucleotide sequence ID" value="NZ_JALQCX010000059.1"/>
</dbReference>
<keyword evidence="1" id="KW-0812">Transmembrane</keyword>
<reference evidence="2 3" key="1">
    <citation type="journal article" date="2022" name="Int. J. Syst. Evol. Microbiol.">
        <title>Pseudomonas aegrilactucae sp. nov. and Pseudomonas morbosilactucae sp. nov., pathogens causing bacterial rot of lettuce in Japan.</title>
        <authorList>
            <person name="Sawada H."/>
            <person name="Fujikawa T."/>
            <person name="Satou M."/>
        </authorList>
    </citation>
    <scope>NUCLEOTIDE SEQUENCE [LARGE SCALE GENOMIC DNA]</scope>
    <source>
        <strain evidence="2 3">MAFF 302046</strain>
    </source>
</reference>
<comment type="caution">
    <text evidence="2">The sequence shown here is derived from an EMBL/GenBank/DDBJ whole genome shotgun (WGS) entry which is preliminary data.</text>
</comment>
<dbReference type="Proteomes" id="UP001155163">
    <property type="component" value="Unassembled WGS sequence"/>
</dbReference>
<accession>A0ABT0JP02</accession>